<keyword evidence="1" id="KW-0694">RNA-binding</keyword>
<evidence type="ECO:0000313" key="5">
    <source>
        <dbReference type="EMBL" id="CAF2100191.1"/>
    </source>
</evidence>
<evidence type="ECO:0000259" key="3">
    <source>
        <dbReference type="Pfam" id="PF17406"/>
    </source>
</evidence>
<feature type="signal peptide" evidence="2">
    <location>
        <begin position="1"/>
        <end position="26"/>
    </location>
</feature>
<keyword evidence="2" id="KW-0732">Signal</keyword>
<dbReference type="PANTHER" id="PTHR17972:SF0">
    <property type="entry name" value="NUCLEOLAR PROTEIN 6"/>
    <property type="match status" value="1"/>
</dbReference>
<evidence type="ECO:0000256" key="2">
    <source>
        <dbReference type="SAM" id="SignalP"/>
    </source>
</evidence>
<feature type="chain" id="PRO_5032844422" evidence="2">
    <location>
        <begin position="27"/>
        <end position="286"/>
    </location>
</feature>
<dbReference type="InterPro" id="IPR035371">
    <property type="entry name" value="Nrap_D6"/>
</dbReference>
<dbReference type="PANTHER" id="PTHR17972">
    <property type="entry name" value="NUCLEOLAR RNA-ASSOCIATED PROTEIN"/>
    <property type="match status" value="1"/>
</dbReference>
<reference evidence="5" key="1">
    <citation type="submission" date="2021-01" db="EMBL/GenBank/DDBJ databases">
        <authorList>
            <consortium name="Genoscope - CEA"/>
            <person name="William W."/>
        </authorList>
    </citation>
    <scope>NUCLEOTIDE SEQUENCE</scope>
</reference>
<evidence type="ECO:0000259" key="4">
    <source>
        <dbReference type="Pfam" id="PF17407"/>
    </source>
</evidence>
<dbReference type="Pfam" id="PF17407">
    <property type="entry name" value="Nrap_D6"/>
    <property type="match status" value="1"/>
</dbReference>
<sequence length="286" mass="32905">MSSSHLSHLVFLSRFSGFLRFLRLLADYDWWSCPLIVDRNSDFGINDHKDINDNFMSSRKRDEEGRQNISSAMFLAAPYDKASEAWTTFSPNLSVSKRFLKSILALVASARSSANVLSKLVLQEHNDSVQWESLFRPPLDKYDAVVLLHRENLPYPRRLLFPPKLNQGPKAGDHVARWEASTYVNRFLLPGYLERSHEQLKEELMLDSDPTKCFLSKRFGMLLKPWYDHLGGDLIGLTWTKQKSKKRKRDEDETDPKEILKAVGEMGKGLVRDILVAQVSMTFLKA</sequence>
<dbReference type="GO" id="GO:0003723">
    <property type="term" value="F:RNA binding"/>
    <property type="evidence" value="ECO:0007669"/>
    <property type="project" value="UniProtKB-KW"/>
</dbReference>
<gene>
    <name evidence="5" type="ORF">DARMORV10_A05P29770.1</name>
</gene>
<comment type="similarity">
    <text evidence="1">Belongs to the NRAP family.</text>
</comment>
<dbReference type="InterPro" id="IPR035370">
    <property type="entry name" value="Nrap_D5"/>
</dbReference>
<feature type="domain" description="Nrap protein" evidence="4">
    <location>
        <begin position="139"/>
        <end position="274"/>
    </location>
</feature>
<keyword evidence="1" id="KW-0539">Nucleus</keyword>
<dbReference type="InterPro" id="IPR005554">
    <property type="entry name" value="NOL6/Upt22"/>
</dbReference>
<dbReference type="EMBL" id="HG994359">
    <property type="protein sequence ID" value="CAF2100191.1"/>
    <property type="molecule type" value="Genomic_DNA"/>
</dbReference>
<protein>
    <submittedName>
        <fullName evidence="5">(rape) hypothetical protein</fullName>
    </submittedName>
</protein>
<dbReference type="GO" id="GO:0005730">
    <property type="term" value="C:nucleolus"/>
    <property type="evidence" value="ECO:0007669"/>
    <property type="project" value="UniProtKB-SubCell"/>
</dbReference>
<proteinExistence type="inferred from homology"/>
<accession>A0A816TS06</accession>
<dbReference type="Pfam" id="PF17406">
    <property type="entry name" value="Nrap_D5"/>
    <property type="match status" value="1"/>
</dbReference>
<evidence type="ECO:0000256" key="1">
    <source>
        <dbReference type="RuleBase" id="RU364032"/>
    </source>
</evidence>
<comment type="subcellular location">
    <subcellularLocation>
        <location evidence="1">Nucleus</location>
        <location evidence="1">Nucleolus</location>
    </subcellularLocation>
</comment>
<organism evidence="5">
    <name type="scientific">Brassica napus</name>
    <name type="common">Rape</name>
    <dbReference type="NCBI Taxonomy" id="3708"/>
    <lineage>
        <taxon>Eukaryota</taxon>
        <taxon>Viridiplantae</taxon>
        <taxon>Streptophyta</taxon>
        <taxon>Embryophyta</taxon>
        <taxon>Tracheophyta</taxon>
        <taxon>Spermatophyta</taxon>
        <taxon>Magnoliopsida</taxon>
        <taxon>eudicotyledons</taxon>
        <taxon>Gunneridae</taxon>
        <taxon>Pentapetalae</taxon>
        <taxon>rosids</taxon>
        <taxon>malvids</taxon>
        <taxon>Brassicales</taxon>
        <taxon>Brassicaceae</taxon>
        <taxon>Brassiceae</taxon>
        <taxon>Brassica</taxon>
    </lineage>
</organism>
<dbReference type="Proteomes" id="UP001295469">
    <property type="component" value="Chromosome A05"/>
</dbReference>
<name>A0A816TS06_BRANA</name>
<feature type="domain" description="Nrap protein" evidence="3">
    <location>
        <begin position="13"/>
        <end position="137"/>
    </location>
</feature>
<dbReference type="AlphaFoldDB" id="A0A816TS06"/>